<sequence>MLSLDLSSLRLRCHSRTRSYFRAHPKVQTHIIQTRHGPLAEPIHQAGSLSTACSNSSQGFRSREDIPELQRQRPVDTMTYSYDSLLWEKGETAIGATSMSLFFSASPPMDLTLVRSHIIRLFGLIGLPRVRSSGDNNMTHVLPGKHLTPTSVG</sequence>
<dbReference type="EMBL" id="CM055740">
    <property type="protein sequence ID" value="KAJ8003033.1"/>
    <property type="molecule type" value="Genomic_DNA"/>
</dbReference>
<name>A0ACC2GHE6_DALPE</name>
<evidence type="ECO:0000313" key="2">
    <source>
        <dbReference type="Proteomes" id="UP001157502"/>
    </source>
</evidence>
<gene>
    <name evidence="1" type="ORF">DPEC_G00165160</name>
</gene>
<reference evidence="1" key="1">
    <citation type="submission" date="2021-05" db="EMBL/GenBank/DDBJ databases">
        <authorList>
            <person name="Pan Q."/>
            <person name="Jouanno E."/>
            <person name="Zahm M."/>
            <person name="Klopp C."/>
            <person name="Cabau C."/>
            <person name="Louis A."/>
            <person name="Berthelot C."/>
            <person name="Parey E."/>
            <person name="Roest Crollius H."/>
            <person name="Montfort J."/>
            <person name="Robinson-Rechavi M."/>
            <person name="Bouchez O."/>
            <person name="Lampietro C."/>
            <person name="Lopez Roques C."/>
            <person name="Donnadieu C."/>
            <person name="Postlethwait J."/>
            <person name="Bobe J."/>
            <person name="Dillon D."/>
            <person name="Chandos A."/>
            <person name="von Hippel F."/>
            <person name="Guiguen Y."/>
        </authorList>
    </citation>
    <scope>NUCLEOTIDE SEQUENCE</scope>
    <source>
        <strain evidence="1">YG-Jan2019</strain>
    </source>
</reference>
<protein>
    <submittedName>
        <fullName evidence="1">Uncharacterized protein</fullName>
    </submittedName>
</protein>
<organism evidence="1 2">
    <name type="scientific">Dallia pectoralis</name>
    <name type="common">Alaska blackfish</name>
    <dbReference type="NCBI Taxonomy" id="75939"/>
    <lineage>
        <taxon>Eukaryota</taxon>
        <taxon>Metazoa</taxon>
        <taxon>Chordata</taxon>
        <taxon>Craniata</taxon>
        <taxon>Vertebrata</taxon>
        <taxon>Euteleostomi</taxon>
        <taxon>Actinopterygii</taxon>
        <taxon>Neopterygii</taxon>
        <taxon>Teleostei</taxon>
        <taxon>Protacanthopterygii</taxon>
        <taxon>Esociformes</taxon>
        <taxon>Umbridae</taxon>
        <taxon>Dallia</taxon>
    </lineage>
</organism>
<proteinExistence type="predicted"/>
<comment type="caution">
    <text evidence="1">The sequence shown here is derived from an EMBL/GenBank/DDBJ whole genome shotgun (WGS) entry which is preliminary data.</text>
</comment>
<dbReference type="Proteomes" id="UP001157502">
    <property type="component" value="Chromosome 13"/>
</dbReference>
<evidence type="ECO:0000313" key="1">
    <source>
        <dbReference type="EMBL" id="KAJ8003033.1"/>
    </source>
</evidence>
<keyword evidence="2" id="KW-1185">Reference proteome</keyword>
<accession>A0ACC2GHE6</accession>